<evidence type="ECO:0000256" key="4">
    <source>
        <dbReference type="ARBA" id="ARBA00023163"/>
    </source>
</evidence>
<dbReference type="Pfam" id="PF02362">
    <property type="entry name" value="B3"/>
    <property type="match status" value="1"/>
</dbReference>
<dbReference type="InterPro" id="IPR015300">
    <property type="entry name" value="DNA-bd_pseudobarrel_sf"/>
</dbReference>
<dbReference type="SMART" id="SM01019">
    <property type="entry name" value="B3"/>
    <property type="match status" value="1"/>
</dbReference>
<name>A0ABM1VDC0_SOLPN</name>
<evidence type="ECO:0000313" key="7">
    <source>
        <dbReference type="Proteomes" id="UP000694930"/>
    </source>
</evidence>
<dbReference type="GeneID" id="107022965"/>
<evidence type="ECO:0000313" key="8">
    <source>
        <dbReference type="RefSeq" id="XP_027773738.1"/>
    </source>
</evidence>
<dbReference type="RefSeq" id="XP_027773738.1">
    <property type="nucleotide sequence ID" value="XM_027917937.1"/>
</dbReference>
<evidence type="ECO:0000256" key="2">
    <source>
        <dbReference type="ARBA" id="ARBA00023015"/>
    </source>
</evidence>
<dbReference type="PROSITE" id="PS50863">
    <property type="entry name" value="B3"/>
    <property type="match status" value="1"/>
</dbReference>
<dbReference type="CDD" id="cd10017">
    <property type="entry name" value="B3_DNA"/>
    <property type="match status" value="1"/>
</dbReference>
<dbReference type="InterPro" id="IPR044837">
    <property type="entry name" value="REM16-like"/>
</dbReference>
<keyword evidence="3" id="KW-0238">DNA-binding</keyword>
<sequence>MGNISCLGTMAVCNCTTRIFSNNGLERQVKSTDMIKNQQASIYDRGSSVKGQKNTLTLQNFLNRLLLTVKATQYVPRSFCEQLSTSDNKRAAVLRNSEGKGWKVNCITQNGYHAFCGGWKQFVSDNNLKEQVCVFQLVNANELKVSVFNDPSESLLKLAAQR</sequence>
<evidence type="ECO:0000259" key="6">
    <source>
        <dbReference type="PROSITE" id="PS50863"/>
    </source>
</evidence>
<keyword evidence="5" id="KW-0539">Nucleus</keyword>
<reference evidence="7" key="1">
    <citation type="journal article" date="2014" name="Nat. Genet.">
        <title>The genome of the stress-tolerant wild tomato species Solanum pennellii.</title>
        <authorList>
            <person name="Bolger A."/>
            <person name="Scossa F."/>
            <person name="Bolger M.E."/>
            <person name="Lanz C."/>
            <person name="Maumus F."/>
            <person name="Tohge T."/>
            <person name="Quesneville H."/>
            <person name="Alseekh S."/>
            <person name="Sorensen I."/>
            <person name="Lichtenstein G."/>
            <person name="Fich E.A."/>
            <person name="Conte M."/>
            <person name="Keller H."/>
            <person name="Schneeberger K."/>
            <person name="Schwacke R."/>
            <person name="Ofner I."/>
            <person name="Vrebalov J."/>
            <person name="Xu Y."/>
            <person name="Osorio S."/>
            <person name="Aflitos S.A."/>
            <person name="Schijlen E."/>
            <person name="Jimenez-Gomez J.M."/>
            <person name="Ryngajllo M."/>
            <person name="Kimura S."/>
            <person name="Kumar R."/>
            <person name="Koenig D."/>
            <person name="Headland L.R."/>
            <person name="Maloof J.N."/>
            <person name="Sinha N."/>
            <person name="van Ham R.C."/>
            <person name="Lankhorst R.K."/>
            <person name="Mao L."/>
            <person name="Vogel A."/>
            <person name="Arsova B."/>
            <person name="Panstruga R."/>
            <person name="Fei Z."/>
            <person name="Rose J.K."/>
            <person name="Zamir D."/>
            <person name="Carrari F."/>
            <person name="Giovannoni J.J."/>
            <person name="Weigel D."/>
            <person name="Usadel B."/>
            <person name="Fernie A.R."/>
        </authorList>
    </citation>
    <scope>NUCLEOTIDE SEQUENCE [LARGE SCALE GENOMIC DNA]</scope>
    <source>
        <strain evidence="7">cv. LA0716</strain>
    </source>
</reference>
<evidence type="ECO:0000256" key="1">
    <source>
        <dbReference type="ARBA" id="ARBA00004123"/>
    </source>
</evidence>
<comment type="subcellular location">
    <subcellularLocation>
        <location evidence="1">Nucleus</location>
    </subcellularLocation>
</comment>
<organism evidence="7 8">
    <name type="scientific">Solanum pennellii</name>
    <name type="common">Tomato</name>
    <name type="synonym">Lycopersicon pennellii</name>
    <dbReference type="NCBI Taxonomy" id="28526"/>
    <lineage>
        <taxon>Eukaryota</taxon>
        <taxon>Viridiplantae</taxon>
        <taxon>Streptophyta</taxon>
        <taxon>Embryophyta</taxon>
        <taxon>Tracheophyta</taxon>
        <taxon>Spermatophyta</taxon>
        <taxon>Magnoliopsida</taxon>
        <taxon>eudicotyledons</taxon>
        <taxon>Gunneridae</taxon>
        <taxon>Pentapetalae</taxon>
        <taxon>asterids</taxon>
        <taxon>lamiids</taxon>
        <taxon>Solanales</taxon>
        <taxon>Solanaceae</taxon>
        <taxon>Solanoideae</taxon>
        <taxon>Solaneae</taxon>
        <taxon>Solanum</taxon>
        <taxon>Solanum subgen. Lycopersicon</taxon>
    </lineage>
</organism>
<dbReference type="SUPFAM" id="SSF101936">
    <property type="entry name" value="DNA-binding pseudobarrel domain"/>
    <property type="match status" value="1"/>
</dbReference>
<dbReference type="PANTHER" id="PTHR31391:SF106">
    <property type="entry name" value="B3 DOMAIN-CONTAINING PROTEIN OS01G0723500"/>
    <property type="match status" value="1"/>
</dbReference>
<dbReference type="Proteomes" id="UP000694930">
    <property type="component" value="Chromosome 6"/>
</dbReference>
<keyword evidence="7" id="KW-1185">Reference proteome</keyword>
<proteinExistence type="predicted"/>
<evidence type="ECO:0000256" key="5">
    <source>
        <dbReference type="ARBA" id="ARBA00023242"/>
    </source>
</evidence>
<evidence type="ECO:0000256" key="3">
    <source>
        <dbReference type="ARBA" id="ARBA00023125"/>
    </source>
</evidence>
<accession>A0ABM1VDC0</accession>
<reference evidence="8" key="2">
    <citation type="submission" date="2025-08" db="UniProtKB">
        <authorList>
            <consortium name="RefSeq"/>
        </authorList>
    </citation>
    <scope>IDENTIFICATION</scope>
</reference>
<feature type="domain" description="TF-B3" evidence="6">
    <location>
        <begin position="58"/>
        <end position="151"/>
    </location>
</feature>
<protein>
    <submittedName>
        <fullName evidence="8">Uncharacterized protein LOC107022965</fullName>
    </submittedName>
</protein>
<dbReference type="Gene3D" id="2.40.330.10">
    <property type="entry name" value="DNA-binding pseudobarrel domain"/>
    <property type="match status" value="1"/>
</dbReference>
<dbReference type="PANTHER" id="PTHR31391">
    <property type="entry name" value="B3 DOMAIN-CONTAINING PROTEIN OS11G0197600-RELATED"/>
    <property type="match status" value="1"/>
</dbReference>
<dbReference type="InterPro" id="IPR003340">
    <property type="entry name" value="B3_DNA-bd"/>
</dbReference>
<gene>
    <name evidence="8" type="primary">LOC107022965</name>
</gene>
<keyword evidence="2" id="KW-0805">Transcription regulation</keyword>
<keyword evidence="4" id="KW-0804">Transcription</keyword>